<accession>A0A6L2LF57</accession>
<name>A0A6L2LF57_TANCI</name>
<organism evidence="2">
    <name type="scientific">Tanacetum cinerariifolium</name>
    <name type="common">Dalmatian daisy</name>
    <name type="synonym">Chrysanthemum cinerariifolium</name>
    <dbReference type="NCBI Taxonomy" id="118510"/>
    <lineage>
        <taxon>Eukaryota</taxon>
        <taxon>Viridiplantae</taxon>
        <taxon>Streptophyta</taxon>
        <taxon>Embryophyta</taxon>
        <taxon>Tracheophyta</taxon>
        <taxon>Spermatophyta</taxon>
        <taxon>Magnoliopsida</taxon>
        <taxon>eudicotyledons</taxon>
        <taxon>Gunneridae</taxon>
        <taxon>Pentapetalae</taxon>
        <taxon>asterids</taxon>
        <taxon>campanulids</taxon>
        <taxon>Asterales</taxon>
        <taxon>Asteraceae</taxon>
        <taxon>Asteroideae</taxon>
        <taxon>Anthemideae</taxon>
        <taxon>Anthemidinae</taxon>
        <taxon>Tanacetum</taxon>
    </lineage>
</organism>
<dbReference type="AlphaFoldDB" id="A0A6L2LF57"/>
<feature type="non-terminal residue" evidence="2">
    <location>
        <position position="1"/>
    </location>
</feature>
<protein>
    <submittedName>
        <fullName evidence="2">Uncharacterized protein</fullName>
    </submittedName>
</protein>
<sequence length="470" mass="54862">WLPLMANSFAVSRMVITELRVRATMVGNPHGFIIHGIEIFKGNKKVTEVIDVENWRIDKSRVLRRIVSLIEGNSSVLLTKSYIQSGKDRSLMLAPGNYVQWKSRIKRYIYTKPNNELIHYCLQNQPYKFKWTEKIVPVAEGIDNDIYFIVDACLNACKIWKAIERLKQEPAMVTDDDEMSKEKEIDKLMALISLSFKKIYKPTNNNLKTSSNTNRANQDNILRINKGIGYDNQRAFNVARDRENVAQANWRNDTNDEPKDQELEAHYLYMAQIQKVTPDAADNSGPNFDTKPLQKDDDDLAKEHDLLASLIEKLKCKINDSKNDLKKFQAELDRYHDVNYVSKVEIDCAKAKGDLAPEFDEMIRLTHKSRSKLSDLIRPFDYKNLNNLYDLFVLQQEKSSEQRYFSKRSTMSHTLFKNENLKEYFNKQTTLLEKQMDESIKWDQKYKSSKELFKIKSSVDMIFDGVERCK</sequence>
<comment type="caution">
    <text evidence="2">The sequence shown here is derived from an EMBL/GenBank/DDBJ whole genome shotgun (WGS) entry which is preliminary data.</text>
</comment>
<reference evidence="2" key="1">
    <citation type="journal article" date="2019" name="Sci. Rep.">
        <title>Draft genome of Tanacetum cinerariifolium, the natural source of mosquito coil.</title>
        <authorList>
            <person name="Yamashiro T."/>
            <person name="Shiraishi A."/>
            <person name="Satake H."/>
            <person name="Nakayama K."/>
        </authorList>
    </citation>
    <scope>NUCLEOTIDE SEQUENCE</scope>
</reference>
<dbReference type="EMBL" id="BKCJ010004329">
    <property type="protein sequence ID" value="GEU60403.1"/>
    <property type="molecule type" value="Genomic_DNA"/>
</dbReference>
<proteinExistence type="predicted"/>
<evidence type="ECO:0000256" key="1">
    <source>
        <dbReference type="SAM" id="Coils"/>
    </source>
</evidence>
<feature type="coiled-coil region" evidence="1">
    <location>
        <begin position="311"/>
        <end position="338"/>
    </location>
</feature>
<evidence type="ECO:0000313" key="2">
    <source>
        <dbReference type="EMBL" id="GEU60403.1"/>
    </source>
</evidence>
<keyword evidence="1" id="KW-0175">Coiled coil</keyword>
<gene>
    <name evidence="2" type="ORF">Tci_032381</name>
</gene>